<evidence type="ECO:0000256" key="1">
    <source>
        <dbReference type="SAM" id="Phobius"/>
    </source>
</evidence>
<keyword evidence="1" id="KW-1133">Transmembrane helix</keyword>
<name>A0A0A9BNN8_ARUDO</name>
<keyword evidence="1" id="KW-0812">Transmembrane</keyword>
<dbReference type="AlphaFoldDB" id="A0A0A9BNN8"/>
<accession>A0A0A9BNN8</accession>
<keyword evidence="1" id="KW-0472">Membrane</keyword>
<organism evidence="2">
    <name type="scientific">Arundo donax</name>
    <name type="common">Giant reed</name>
    <name type="synonym">Donax arundinaceus</name>
    <dbReference type="NCBI Taxonomy" id="35708"/>
    <lineage>
        <taxon>Eukaryota</taxon>
        <taxon>Viridiplantae</taxon>
        <taxon>Streptophyta</taxon>
        <taxon>Embryophyta</taxon>
        <taxon>Tracheophyta</taxon>
        <taxon>Spermatophyta</taxon>
        <taxon>Magnoliopsida</taxon>
        <taxon>Liliopsida</taxon>
        <taxon>Poales</taxon>
        <taxon>Poaceae</taxon>
        <taxon>PACMAD clade</taxon>
        <taxon>Arundinoideae</taxon>
        <taxon>Arundineae</taxon>
        <taxon>Arundo</taxon>
    </lineage>
</organism>
<proteinExistence type="predicted"/>
<dbReference type="EMBL" id="GBRH01237008">
    <property type="protein sequence ID" value="JAD60887.1"/>
    <property type="molecule type" value="Transcribed_RNA"/>
</dbReference>
<reference evidence="2" key="1">
    <citation type="submission" date="2014-09" db="EMBL/GenBank/DDBJ databases">
        <authorList>
            <person name="Magalhaes I.L.F."/>
            <person name="Oliveira U."/>
            <person name="Santos F.R."/>
            <person name="Vidigal T.H.D.A."/>
            <person name="Brescovit A.D."/>
            <person name="Santos A.J."/>
        </authorList>
    </citation>
    <scope>NUCLEOTIDE SEQUENCE</scope>
    <source>
        <tissue evidence="2">Shoot tissue taken approximately 20 cm above the soil surface</tissue>
    </source>
</reference>
<sequence length="36" mass="4386">MIFVHSVYLLCHYYLMKSLFATFFAPYYFPYTSSFS</sequence>
<reference evidence="2" key="2">
    <citation type="journal article" date="2015" name="Data Brief">
        <title>Shoot transcriptome of the giant reed, Arundo donax.</title>
        <authorList>
            <person name="Barrero R.A."/>
            <person name="Guerrero F.D."/>
            <person name="Moolhuijzen P."/>
            <person name="Goolsby J.A."/>
            <person name="Tidwell J."/>
            <person name="Bellgard S.E."/>
            <person name="Bellgard M.I."/>
        </authorList>
    </citation>
    <scope>NUCLEOTIDE SEQUENCE</scope>
    <source>
        <tissue evidence="2">Shoot tissue taken approximately 20 cm above the soil surface</tissue>
    </source>
</reference>
<feature type="transmembrane region" description="Helical" evidence="1">
    <location>
        <begin position="7"/>
        <end position="29"/>
    </location>
</feature>
<evidence type="ECO:0000313" key="2">
    <source>
        <dbReference type="EMBL" id="JAD60887.1"/>
    </source>
</evidence>
<protein>
    <submittedName>
        <fullName evidence="2">Uncharacterized protein</fullName>
    </submittedName>
</protein>